<dbReference type="HOGENOM" id="CLU_2607701_0_0_1"/>
<dbReference type="PANTHER" id="PTHR34724">
    <property type="entry name" value="OS12G0596101 PROTEIN"/>
    <property type="match status" value="1"/>
</dbReference>
<gene>
    <name evidence="1" type="ORF">OCS_03361</name>
</gene>
<accession>T5A632</accession>
<dbReference type="Proteomes" id="UP000019374">
    <property type="component" value="Unassembled WGS sequence"/>
</dbReference>
<name>T5A632_OPHSC</name>
<dbReference type="PANTHER" id="PTHR34724:SF2">
    <property type="entry name" value="OS12G0596101 PROTEIN"/>
    <property type="match status" value="1"/>
</dbReference>
<dbReference type="OrthoDB" id="88410at2759"/>
<dbReference type="AlphaFoldDB" id="T5A632"/>
<evidence type="ECO:0000313" key="1">
    <source>
        <dbReference type="EMBL" id="EQL00935.1"/>
    </source>
</evidence>
<dbReference type="EMBL" id="KE652651">
    <property type="protein sequence ID" value="EQL00935.1"/>
    <property type="molecule type" value="Genomic_DNA"/>
</dbReference>
<reference evidence="1 2" key="1">
    <citation type="journal article" date="2013" name="Chin. Sci. Bull.">
        <title>Genome survey uncovers the secrets of sex and lifestyle in caterpillar fungus.</title>
        <authorList>
            <person name="Hu X."/>
            <person name="Zhang Y."/>
            <person name="Xiao G."/>
            <person name="Zheng P."/>
            <person name="Xia Y."/>
            <person name="Zhang X."/>
            <person name="St Leger R.J."/>
            <person name="Liu X."/>
            <person name="Wang C."/>
        </authorList>
    </citation>
    <scope>NUCLEOTIDE SEQUENCE [LARGE SCALE GENOMIC DNA]</scope>
    <source>
        <strain evidence="2">Co18 / CGMCC 3.14243</strain>
        <tissue evidence="1">Fruit-body</tissue>
    </source>
</reference>
<protein>
    <submittedName>
        <fullName evidence="1">Uncharacterized protein</fullName>
    </submittedName>
</protein>
<sequence length="64" mass="6766">MCRKVTCATCEKTSWFGCGSHIAAVMDAVPAADRCTCEPAVEVGGKAYPPMVKTFPPMVEQLGS</sequence>
<dbReference type="eggNOG" id="ENOG502SCRY">
    <property type="taxonomic scope" value="Eukaryota"/>
</dbReference>
<proteinExistence type="predicted"/>
<organism evidence="1 2">
    <name type="scientific">Ophiocordyceps sinensis (strain Co18 / CGMCC 3.14243)</name>
    <name type="common">Yarsagumba caterpillar fungus</name>
    <name type="synonym">Hirsutella sinensis</name>
    <dbReference type="NCBI Taxonomy" id="911162"/>
    <lineage>
        <taxon>Eukaryota</taxon>
        <taxon>Fungi</taxon>
        <taxon>Dikarya</taxon>
        <taxon>Ascomycota</taxon>
        <taxon>Pezizomycotina</taxon>
        <taxon>Sordariomycetes</taxon>
        <taxon>Hypocreomycetidae</taxon>
        <taxon>Hypocreales</taxon>
        <taxon>Ophiocordycipitaceae</taxon>
        <taxon>Ophiocordyceps</taxon>
    </lineage>
</organism>
<evidence type="ECO:0000313" key="2">
    <source>
        <dbReference type="Proteomes" id="UP000019374"/>
    </source>
</evidence>